<dbReference type="AlphaFoldDB" id="A0A8S0SU37"/>
<dbReference type="Gramene" id="OE9A034157T1">
    <property type="protein sequence ID" value="OE9A034157C1"/>
    <property type="gene ID" value="OE9A034157"/>
</dbReference>
<gene>
    <name evidence="1" type="ORF">OLEA9_A034157</name>
</gene>
<dbReference type="OrthoDB" id="913888at2759"/>
<proteinExistence type="predicted"/>
<evidence type="ECO:0000313" key="1">
    <source>
        <dbReference type="EMBL" id="CAA2995203.1"/>
    </source>
</evidence>
<dbReference type="Proteomes" id="UP000594638">
    <property type="component" value="Unassembled WGS sequence"/>
</dbReference>
<sequence length="159" mass="18431">MDELTNTNERLLYARVLLEIDASKEFVCTIQMNLPVRKLRIQHVVYEYEPKFCENCFGWKTNSGYWGHVLCMPTRLNRLQKIARFRYKLLDSMRGMDWVRTDSLGVTSKTTSNEKLKVKLEEQRKVIAAKDKQQWQIQLVAALAGFVGTSSAAPAIMNR</sequence>
<dbReference type="EMBL" id="CACTIH010005492">
    <property type="protein sequence ID" value="CAA2995203.1"/>
    <property type="molecule type" value="Genomic_DNA"/>
</dbReference>
<keyword evidence="2" id="KW-1185">Reference proteome</keyword>
<reference evidence="1 2" key="1">
    <citation type="submission" date="2019-12" db="EMBL/GenBank/DDBJ databases">
        <authorList>
            <person name="Alioto T."/>
            <person name="Alioto T."/>
            <person name="Gomez Garrido J."/>
        </authorList>
    </citation>
    <scope>NUCLEOTIDE SEQUENCE [LARGE SCALE GENOMIC DNA]</scope>
</reference>
<comment type="caution">
    <text evidence="1">The sequence shown here is derived from an EMBL/GenBank/DDBJ whole genome shotgun (WGS) entry which is preliminary data.</text>
</comment>
<organism evidence="1 2">
    <name type="scientific">Olea europaea subsp. europaea</name>
    <dbReference type="NCBI Taxonomy" id="158383"/>
    <lineage>
        <taxon>Eukaryota</taxon>
        <taxon>Viridiplantae</taxon>
        <taxon>Streptophyta</taxon>
        <taxon>Embryophyta</taxon>
        <taxon>Tracheophyta</taxon>
        <taxon>Spermatophyta</taxon>
        <taxon>Magnoliopsida</taxon>
        <taxon>eudicotyledons</taxon>
        <taxon>Gunneridae</taxon>
        <taxon>Pentapetalae</taxon>
        <taxon>asterids</taxon>
        <taxon>lamiids</taxon>
        <taxon>Lamiales</taxon>
        <taxon>Oleaceae</taxon>
        <taxon>Oleeae</taxon>
        <taxon>Olea</taxon>
    </lineage>
</organism>
<name>A0A8S0SU37_OLEEU</name>
<protein>
    <submittedName>
        <fullName evidence="1">Uncharacterized protein</fullName>
    </submittedName>
</protein>
<accession>A0A8S0SU37</accession>
<evidence type="ECO:0000313" key="2">
    <source>
        <dbReference type="Proteomes" id="UP000594638"/>
    </source>
</evidence>